<keyword evidence="5" id="KW-0698">rRNA processing</keyword>
<dbReference type="NCBIfam" id="TIGR00246">
    <property type="entry name" value="tRNA_RlmH_YbeA"/>
    <property type="match status" value="1"/>
</dbReference>
<dbReference type="InterPro" id="IPR029026">
    <property type="entry name" value="tRNA_m1G_MTases_N"/>
</dbReference>
<dbReference type="STRING" id="593750.Metfor_0321"/>
<feature type="binding site" evidence="5">
    <location>
        <begin position="127"/>
        <end position="132"/>
    </location>
    <ligand>
        <name>S-adenosyl-L-methionine</name>
        <dbReference type="ChEBI" id="CHEBI:59789"/>
    </ligand>
</feature>
<reference evidence="6 7" key="2">
    <citation type="journal article" date="2014" name="Genome Announc.">
        <title>Complete Genome Sequence of Methanoregula formicica SMSPT, a Mesophilic Hydrogenotrophic Methanogen Isolated from a Methanogenic Upflow Anaerobic Sludge Blanket Reactor.</title>
        <authorList>
            <person name="Yamamoto K."/>
            <person name="Tamaki H."/>
            <person name="Cadillo-Quiroz H."/>
            <person name="Imachi H."/>
            <person name="Kyrpides N."/>
            <person name="Woyke T."/>
            <person name="Goodwin L."/>
            <person name="Zinder S.H."/>
            <person name="Kamagata Y."/>
            <person name="Liu W.T."/>
        </authorList>
    </citation>
    <scope>NUCLEOTIDE SEQUENCE [LARGE SCALE GENOMIC DNA]</scope>
    <source>
        <strain evidence="7">DSM 22288 / NBRC 105244 / SMSP</strain>
    </source>
</reference>
<sequence length="159" mass="17931">MHIRVISVGRIKERFLQDGILEYEKRLRPYAKIQIIEVPEEKRPVSATPPIERAAMAKEGERIFAAIPEGSYVVALDVNGEDWSSTALAEALSRWELAGNNQIAFIIGGDLGLAPAVLSRSNLRLSLSHMTFTHPIARLLLIEQIYRAFRILRGEPYHK</sequence>
<organism evidence="6 7">
    <name type="scientific">Methanoregula formicica (strain DSM 22288 / NBRC 105244 / SMSP)</name>
    <dbReference type="NCBI Taxonomy" id="593750"/>
    <lineage>
        <taxon>Archaea</taxon>
        <taxon>Methanobacteriati</taxon>
        <taxon>Methanobacteriota</taxon>
        <taxon>Stenosarchaea group</taxon>
        <taxon>Methanomicrobia</taxon>
        <taxon>Methanomicrobiales</taxon>
        <taxon>Methanoregulaceae</taxon>
        <taxon>Methanoregula</taxon>
    </lineage>
</organism>
<evidence type="ECO:0000313" key="6">
    <source>
        <dbReference type="EMBL" id="AGB01398.1"/>
    </source>
</evidence>
<dbReference type="PIRSF" id="PIRSF004505">
    <property type="entry name" value="MT_bac"/>
    <property type="match status" value="1"/>
</dbReference>
<evidence type="ECO:0000256" key="5">
    <source>
        <dbReference type="HAMAP-Rule" id="MF_00658"/>
    </source>
</evidence>
<dbReference type="GO" id="GO:0005737">
    <property type="term" value="C:cytoplasm"/>
    <property type="evidence" value="ECO:0007669"/>
    <property type="project" value="UniProtKB-SubCell"/>
</dbReference>
<dbReference type="GeneID" id="14308994"/>
<keyword evidence="5" id="KW-0963">Cytoplasm</keyword>
<dbReference type="AlphaFoldDB" id="L0HDJ7"/>
<comment type="similarity">
    <text evidence="4 5">Belongs to the RNA methyltransferase RlmH family.</text>
</comment>
<keyword evidence="1 5" id="KW-0489">Methyltransferase</keyword>
<evidence type="ECO:0000256" key="2">
    <source>
        <dbReference type="ARBA" id="ARBA00022679"/>
    </source>
</evidence>
<evidence type="ECO:0000256" key="3">
    <source>
        <dbReference type="ARBA" id="ARBA00022691"/>
    </source>
</evidence>
<dbReference type="EMBL" id="CP003167">
    <property type="protein sequence ID" value="AGB01398.1"/>
    <property type="molecule type" value="Genomic_DNA"/>
</dbReference>
<dbReference type="HAMAP" id="MF_00658">
    <property type="entry name" value="23SrRNA_methyltr_H"/>
    <property type="match status" value="1"/>
</dbReference>
<dbReference type="EC" id="2.1.1.177" evidence="5"/>
<evidence type="ECO:0000256" key="1">
    <source>
        <dbReference type="ARBA" id="ARBA00022603"/>
    </source>
</evidence>
<dbReference type="eggNOG" id="arCOG05111">
    <property type="taxonomic scope" value="Archaea"/>
</dbReference>
<dbReference type="Pfam" id="PF02590">
    <property type="entry name" value="SPOUT_MTase"/>
    <property type="match status" value="1"/>
</dbReference>
<gene>
    <name evidence="5" type="primary">rlmH</name>
    <name evidence="6" type="ordered locus">Metfor_0321</name>
</gene>
<dbReference type="CDD" id="cd18081">
    <property type="entry name" value="RlmH-like"/>
    <property type="match status" value="1"/>
</dbReference>
<feature type="binding site" evidence="5">
    <location>
        <position position="108"/>
    </location>
    <ligand>
        <name>S-adenosyl-L-methionine</name>
        <dbReference type="ChEBI" id="CHEBI:59789"/>
    </ligand>
</feature>
<feature type="binding site" evidence="5">
    <location>
        <position position="76"/>
    </location>
    <ligand>
        <name>S-adenosyl-L-methionine</name>
        <dbReference type="ChEBI" id="CHEBI:59789"/>
    </ligand>
</feature>
<keyword evidence="2 5" id="KW-0808">Transferase</keyword>
<dbReference type="HOGENOM" id="CLU_100552_0_0_2"/>
<dbReference type="RefSeq" id="WP_015284362.1">
    <property type="nucleotide sequence ID" value="NC_019943.1"/>
</dbReference>
<comment type="function">
    <text evidence="5">Specifically methylates the pseudouridine at position 1915 (m3Psi1915) in 23S rRNA.</text>
</comment>
<dbReference type="PANTHER" id="PTHR33603:SF1">
    <property type="entry name" value="RIBOSOMAL RNA LARGE SUBUNIT METHYLTRANSFERASE H"/>
    <property type="match status" value="1"/>
</dbReference>
<dbReference type="KEGG" id="mfo:Metfor_0321"/>
<reference evidence="7" key="1">
    <citation type="submission" date="2011-12" db="EMBL/GenBank/DDBJ databases">
        <title>Complete sequence of Methanoregula formicicum SMSP.</title>
        <authorList>
            <person name="Lucas S."/>
            <person name="Han J."/>
            <person name="Lapidus A."/>
            <person name="Cheng J.-F."/>
            <person name="Goodwin L."/>
            <person name="Pitluck S."/>
            <person name="Peters L."/>
            <person name="Ovchinnikova G."/>
            <person name="Teshima H."/>
            <person name="Detter J.C."/>
            <person name="Han C."/>
            <person name="Tapia R."/>
            <person name="Land M."/>
            <person name="Hauser L."/>
            <person name="Kyrpides N."/>
            <person name="Ivanova N."/>
            <person name="Pagani I."/>
            <person name="Imachi H."/>
            <person name="Tamaki H."/>
            <person name="Sekiguchi Y."/>
            <person name="Kamagata Y."/>
            <person name="Cadillo-Quiroz H."/>
            <person name="Zinder S."/>
            <person name="Liu W.-T."/>
            <person name="Woyke T."/>
        </authorList>
    </citation>
    <scope>NUCLEOTIDE SEQUENCE [LARGE SCALE GENOMIC DNA]</scope>
    <source>
        <strain evidence="7">DSM 22288 / NBRC 105244 / SMSP</strain>
    </source>
</reference>
<dbReference type="InterPro" id="IPR003742">
    <property type="entry name" value="RlmH-like"/>
</dbReference>
<dbReference type="InParanoid" id="L0HDJ7"/>
<dbReference type="OrthoDB" id="111266at2157"/>
<keyword evidence="7" id="KW-1185">Reference proteome</keyword>
<keyword evidence="3 5" id="KW-0949">S-adenosyl-L-methionine</keyword>
<dbReference type="PANTHER" id="PTHR33603">
    <property type="entry name" value="METHYLTRANSFERASE"/>
    <property type="match status" value="1"/>
</dbReference>
<protein>
    <recommendedName>
        <fullName evidence="5">Putative ribosomal RNA large subunit methyltransferase H</fullName>
        <ecNumber evidence="5">2.1.1.177</ecNumber>
    </recommendedName>
    <alternativeName>
        <fullName evidence="5">23S rRNA (pseudouridine1915-N3)-methyltransferase</fullName>
    </alternativeName>
    <alternativeName>
        <fullName evidence="5">rRNA (pseudouridine-N3-)-methyltransferase RlmH</fullName>
    </alternativeName>
</protein>
<dbReference type="NCBIfam" id="NF000986">
    <property type="entry name" value="PRK00103.1-4"/>
    <property type="match status" value="1"/>
</dbReference>
<proteinExistence type="inferred from homology"/>
<dbReference type="Proteomes" id="UP000010824">
    <property type="component" value="Chromosome"/>
</dbReference>
<dbReference type="SUPFAM" id="SSF75217">
    <property type="entry name" value="alpha/beta knot"/>
    <property type="match status" value="1"/>
</dbReference>
<dbReference type="Gene3D" id="3.40.1280.10">
    <property type="match status" value="1"/>
</dbReference>
<evidence type="ECO:0000256" key="4">
    <source>
        <dbReference type="ARBA" id="ARBA00038303"/>
    </source>
</evidence>
<dbReference type="InterPro" id="IPR029028">
    <property type="entry name" value="Alpha/beta_knot_MTases"/>
</dbReference>
<dbReference type="NCBIfam" id="NF000985">
    <property type="entry name" value="PRK00103.1-3"/>
    <property type="match status" value="1"/>
</dbReference>
<evidence type="ECO:0000313" key="7">
    <source>
        <dbReference type="Proteomes" id="UP000010824"/>
    </source>
</evidence>
<comment type="catalytic activity">
    <reaction evidence="5">
        <text>pseudouridine(1915) in 23S rRNA + S-adenosyl-L-methionine = N(3)-methylpseudouridine(1915) in 23S rRNA + S-adenosyl-L-homocysteine + H(+)</text>
        <dbReference type="Rhea" id="RHEA:42752"/>
        <dbReference type="Rhea" id="RHEA-COMP:10221"/>
        <dbReference type="Rhea" id="RHEA-COMP:10222"/>
        <dbReference type="ChEBI" id="CHEBI:15378"/>
        <dbReference type="ChEBI" id="CHEBI:57856"/>
        <dbReference type="ChEBI" id="CHEBI:59789"/>
        <dbReference type="ChEBI" id="CHEBI:65314"/>
        <dbReference type="ChEBI" id="CHEBI:74486"/>
        <dbReference type="EC" id="2.1.1.177"/>
    </reaction>
</comment>
<dbReference type="GO" id="GO:0070038">
    <property type="term" value="F:rRNA (pseudouridine-N3-)-methyltransferase activity"/>
    <property type="evidence" value="ECO:0007669"/>
    <property type="project" value="UniProtKB-UniRule"/>
</dbReference>
<comment type="subcellular location">
    <subcellularLocation>
        <location evidence="5">Cytoplasm</location>
    </subcellularLocation>
</comment>
<accession>L0HDJ7</accession>
<name>L0HDJ7_METFS</name>